<dbReference type="OrthoDB" id="427096at2759"/>
<evidence type="ECO:0000256" key="2">
    <source>
        <dbReference type="ARBA" id="ARBA00008919"/>
    </source>
</evidence>
<reference evidence="7" key="1">
    <citation type="submission" date="2021-10" db="EMBL/GenBank/DDBJ databases">
        <title>Tropical sea cucumber genome reveals ecological adaptation and Cuvierian tubules defense mechanism.</title>
        <authorList>
            <person name="Chen T."/>
        </authorList>
    </citation>
    <scope>NUCLEOTIDE SEQUENCE</scope>
    <source>
        <strain evidence="7">Nanhai2018</strain>
        <tissue evidence="7">Muscle</tissue>
    </source>
</reference>
<dbReference type="EC" id="2.4.1.-" evidence="5"/>
<evidence type="ECO:0000313" key="8">
    <source>
        <dbReference type="Proteomes" id="UP001152320"/>
    </source>
</evidence>
<dbReference type="Proteomes" id="UP001152320">
    <property type="component" value="Chromosome 16"/>
</dbReference>
<protein>
    <recommendedName>
        <fullName evidence="5">Fucosyltransferase</fullName>
        <ecNumber evidence="5">2.4.1.-</ecNumber>
    </recommendedName>
</protein>
<comment type="similarity">
    <text evidence="2 5">Belongs to the glycosyltransferase 10 family.</text>
</comment>
<evidence type="ECO:0000313" key="7">
    <source>
        <dbReference type="EMBL" id="KAJ8027057.1"/>
    </source>
</evidence>
<keyword evidence="5" id="KW-0472">Membrane</keyword>
<comment type="caution">
    <text evidence="7">The sequence shown here is derived from an EMBL/GenBank/DDBJ whole genome shotgun (WGS) entry which is preliminary data.</text>
</comment>
<dbReference type="GO" id="GO:0032580">
    <property type="term" value="C:Golgi cisterna membrane"/>
    <property type="evidence" value="ECO:0007669"/>
    <property type="project" value="UniProtKB-SubCell"/>
</dbReference>
<dbReference type="GO" id="GO:0046920">
    <property type="term" value="F:alpha-(1-&gt;3)-fucosyltransferase activity"/>
    <property type="evidence" value="ECO:0007669"/>
    <property type="project" value="TreeGrafter"/>
</dbReference>
<organism evidence="7 8">
    <name type="scientific">Holothuria leucospilota</name>
    <name type="common">Black long sea cucumber</name>
    <name type="synonym">Mertensiothuria leucospilota</name>
    <dbReference type="NCBI Taxonomy" id="206669"/>
    <lineage>
        <taxon>Eukaryota</taxon>
        <taxon>Metazoa</taxon>
        <taxon>Echinodermata</taxon>
        <taxon>Eleutherozoa</taxon>
        <taxon>Echinozoa</taxon>
        <taxon>Holothuroidea</taxon>
        <taxon>Aspidochirotacea</taxon>
        <taxon>Aspidochirotida</taxon>
        <taxon>Holothuriidae</taxon>
        <taxon>Holothuria</taxon>
    </lineage>
</organism>
<dbReference type="PANTHER" id="PTHR11929">
    <property type="entry name" value="ALPHA- 1,3 -FUCOSYLTRANSFERASE"/>
    <property type="match status" value="1"/>
</dbReference>
<evidence type="ECO:0000256" key="3">
    <source>
        <dbReference type="ARBA" id="ARBA00022676"/>
    </source>
</evidence>
<evidence type="ECO:0000256" key="5">
    <source>
        <dbReference type="RuleBase" id="RU003832"/>
    </source>
</evidence>
<dbReference type="EMBL" id="JAIZAY010000016">
    <property type="protein sequence ID" value="KAJ8027057.1"/>
    <property type="molecule type" value="Genomic_DNA"/>
</dbReference>
<sequence length="124" mass="13843">MAPPHSFLYIDDYNSMTDLASHLHLLDKNDGLYNEYFRWKETGDVHLNYPPFQEEIVESITTPDKLFFSCAAVCGVSKKYLSVGKSRDSVGSDETNENSTNVTFFILMLTGGVVPAVNVENING</sequence>
<feature type="domain" description="Fucosyltransferase C-terminal" evidence="6">
    <location>
        <begin position="2"/>
        <end position="47"/>
    </location>
</feature>
<dbReference type="PANTHER" id="PTHR11929:SF145">
    <property type="entry name" value="ALPHA-(1,3)-FUCOSYLTRANSFERASE FUT-1"/>
    <property type="match status" value="1"/>
</dbReference>
<evidence type="ECO:0000259" key="6">
    <source>
        <dbReference type="Pfam" id="PF00852"/>
    </source>
</evidence>
<dbReference type="InterPro" id="IPR001503">
    <property type="entry name" value="Glyco_trans_10"/>
</dbReference>
<keyword evidence="3 5" id="KW-0328">Glycosyltransferase</keyword>
<comment type="pathway">
    <text evidence="1">Protein modification; protein glycosylation.</text>
</comment>
<keyword evidence="5" id="KW-0812">Transmembrane</keyword>
<keyword evidence="4 5" id="KW-0808">Transferase</keyword>
<evidence type="ECO:0000256" key="4">
    <source>
        <dbReference type="ARBA" id="ARBA00022679"/>
    </source>
</evidence>
<evidence type="ECO:0000256" key="1">
    <source>
        <dbReference type="ARBA" id="ARBA00004922"/>
    </source>
</evidence>
<proteinExistence type="inferred from homology"/>
<dbReference type="SUPFAM" id="SSF53756">
    <property type="entry name" value="UDP-Glycosyltransferase/glycogen phosphorylase"/>
    <property type="match status" value="1"/>
</dbReference>
<name>A0A9Q0YTU3_HOLLE</name>
<dbReference type="AlphaFoldDB" id="A0A9Q0YTU3"/>
<dbReference type="InterPro" id="IPR055270">
    <property type="entry name" value="Glyco_tran_10_C"/>
</dbReference>
<keyword evidence="8" id="KW-1185">Reference proteome</keyword>
<dbReference type="Pfam" id="PF00852">
    <property type="entry name" value="Glyco_transf_10"/>
    <property type="match status" value="1"/>
</dbReference>
<accession>A0A9Q0YTU3</accession>
<dbReference type="InterPro" id="IPR038577">
    <property type="entry name" value="GT10-like_C_sf"/>
</dbReference>
<dbReference type="Gene3D" id="3.40.50.11660">
    <property type="entry name" value="Glycosyl transferase family 10, C-terminal domain"/>
    <property type="match status" value="1"/>
</dbReference>
<comment type="subcellular location">
    <subcellularLocation>
        <location evidence="5">Golgi apparatus</location>
        <location evidence="5">Golgi stack membrane</location>
        <topology evidence="5">Single-pass type II membrane protein</topology>
    </subcellularLocation>
</comment>
<keyword evidence="5" id="KW-0333">Golgi apparatus</keyword>
<gene>
    <name evidence="7" type="ORF">HOLleu_32090</name>
</gene>